<dbReference type="AlphaFoldDB" id="A0A2U1Q674"/>
<name>A0A2U1Q674_ARTAN</name>
<comment type="caution">
    <text evidence="1">The sequence shown here is derived from an EMBL/GenBank/DDBJ whole genome shotgun (WGS) entry which is preliminary data.</text>
</comment>
<evidence type="ECO:0000313" key="1">
    <source>
        <dbReference type="EMBL" id="PWA93514.1"/>
    </source>
</evidence>
<protein>
    <submittedName>
        <fullName evidence="1">Uncharacterized protein</fullName>
    </submittedName>
</protein>
<accession>A0A2U1Q674</accession>
<dbReference type="EMBL" id="PKPP01000378">
    <property type="protein sequence ID" value="PWA93514.1"/>
    <property type="molecule type" value="Genomic_DNA"/>
</dbReference>
<keyword evidence="2" id="KW-1185">Reference proteome</keyword>
<proteinExistence type="predicted"/>
<sequence length="124" mass="14564">MQREVLAVLRELICELICEARFMCDVHVCIFGATRAYMRAYMRGESEADLAQKAIHKEDCYRKSSGYNTQRAVVRYCLAKVVRWSRRGSSTLGKQEEFDSRENQRKIEFGGVIVWNHYRFKSKV</sequence>
<organism evidence="1 2">
    <name type="scientific">Artemisia annua</name>
    <name type="common">Sweet wormwood</name>
    <dbReference type="NCBI Taxonomy" id="35608"/>
    <lineage>
        <taxon>Eukaryota</taxon>
        <taxon>Viridiplantae</taxon>
        <taxon>Streptophyta</taxon>
        <taxon>Embryophyta</taxon>
        <taxon>Tracheophyta</taxon>
        <taxon>Spermatophyta</taxon>
        <taxon>Magnoliopsida</taxon>
        <taxon>eudicotyledons</taxon>
        <taxon>Gunneridae</taxon>
        <taxon>Pentapetalae</taxon>
        <taxon>asterids</taxon>
        <taxon>campanulids</taxon>
        <taxon>Asterales</taxon>
        <taxon>Asteraceae</taxon>
        <taxon>Asteroideae</taxon>
        <taxon>Anthemideae</taxon>
        <taxon>Artemisiinae</taxon>
        <taxon>Artemisia</taxon>
    </lineage>
</organism>
<dbReference type="Proteomes" id="UP000245207">
    <property type="component" value="Unassembled WGS sequence"/>
</dbReference>
<reference evidence="1 2" key="1">
    <citation type="journal article" date="2018" name="Mol. Plant">
        <title>The genome of Artemisia annua provides insight into the evolution of Asteraceae family and artemisinin biosynthesis.</title>
        <authorList>
            <person name="Shen Q."/>
            <person name="Zhang L."/>
            <person name="Liao Z."/>
            <person name="Wang S."/>
            <person name="Yan T."/>
            <person name="Shi P."/>
            <person name="Liu M."/>
            <person name="Fu X."/>
            <person name="Pan Q."/>
            <person name="Wang Y."/>
            <person name="Lv Z."/>
            <person name="Lu X."/>
            <person name="Zhang F."/>
            <person name="Jiang W."/>
            <person name="Ma Y."/>
            <person name="Chen M."/>
            <person name="Hao X."/>
            <person name="Li L."/>
            <person name="Tang Y."/>
            <person name="Lv G."/>
            <person name="Zhou Y."/>
            <person name="Sun X."/>
            <person name="Brodelius P.E."/>
            <person name="Rose J.K.C."/>
            <person name="Tang K."/>
        </authorList>
    </citation>
    <scope>NUCLEOTIDE SEQUENCE [LARGE SCALE GENOMIC DNA]</scope>
    <source>
        <strain evidence="2">cv. Huhao1</strain>
        <tissue evidence="1">Leaf</tissue>
    </source>
</reference>
<gene>
    <name evidence="1" type="ORF">CTI12_AA067770</name>
</gene>
<evidence type="ECO:0000313" key="2">
    <source>
        <dbReference type="Proteomes" id="UP000245207"/>
    </source>
</evidence>